<dbReference type="EMBL" id="CANTFL010001012">
    <property type="protein sequence ID" value="CAI5729984.1"/>
    <property type="molecule type" value="Genomic_DNA"/>
</dbReference>
<protein>
    <submittedName>
        <fullName evidence="2">Uncharacterized protein</fullName>
    </submittedName>
</protein>
<keyword evidence="3" id="KW-1185">Reference proteome</keyword>
<evidence type="ECO:0000256" key="1">
    <source>
        <dbReference type="SAM" id="Phobius"/>
    </source>
</evidence>
<keyword evidence="1" id="KW-0812">Transmembrane</keyword>
<dbReference type="PANTHER" id="PTHR43404:SF1">
    <property type="entry name" value="MNN4P"/>
    <property type="match status" value="1"/>
</dbReference>
<name>A0AAV0TZM1_HYABA</name>
<dbReference type="Proteomes" id="UP001162031">
    <property type="component" value="Unassembled WGS sequence"/>
</dbReference>
<dbReference type="InterPro" id="IPR052942">
    <property type="entry name" value="LPS_cholinephosphotransferase"/>
</dbReference>
<accession>A0AAV0TZM1</accession>
<reference evidence="2" key="1">
    <citation type="submission" date="2022-12" db="EMBL/GenBank/DDBJ databases">
        <authorList>
            <person name="Webb A."/>
        </authorList>
    </citation>
    <scope>NUCLEOTIDE SEQUENCE</scope>
    <source>
        <strain evidence="2">Hp1</strain>
    </source>
</reference>
<feature type="transmembrane region" description="Helical" evidence="1">
    <location>
        <begin position="12"/>
        <end position="29"/>
    </location>
</feature>
<evidence type="ECO:0000313" key="2">
    <source>
        <dbReference type="EMBL" id="CAI5729984.1"/>
    </source>
</evidence>
<dbReference type="PANTHER" id="PTHR43404">
    <property type="entry name" value="LIPOPOLYSACCHARIDE CHOLINEPHOSPHOTRANSFERASE LICD"/>
    <property type="match status" value="1"/>
</dbReference>
<proteinExistence type="predicted"/>
<keyword evidence="1" id="KW-0472">Membrane</keyword>
<gene>
    <name evidence="2" type="ORF">HBR001_LOCUS4702</name>
</gene>
<dbReference type="AlphaFoldDB" id="A0AAV0TZM1"/>
<feature type="transmembrane region" description="Helical" evidence="1">
    <location>
        <begin position="291"/>
        <end position="312"/>
    </location>
</feature>
<feature type="transmembrane region" description="Helical" evidence="1">
    <location>
        <begin position="56"/>
        <end position="78"/>
    </location>
</feature>
<comment type="caution">
    <text evidence="2">The sequence shown here is derived from an EMBL/GenBank/DDBJ whole genome shotgun (WGS) entry which is preliminary data.</text>
</comment>
<sequence length="344" mass="38041">MTVLLPPVFANCNYFLVALVAPVALLVAATRPQSCASVAVVDNASPCRALVRRPSVLWPLLVLSATFAVAGASLELYYAHGCPTSSVFHDETEALARFVYAVCRRHHVPYWTAFGTLLFVMRAQHRIPVGDTDSDIGMLETDFRQRFGSVANFSAVVDHEALVEIQRPVHVVYHAARALVQVAVDTRDATGPHADIWLYRQEVDDSTGTTWLVNDDRTIRSKYLLSDQVLPLQDDAALFLNVPVSVPRNATYVARAEYGPAFMTPLTTRMECLENVLNGYTLYKTPVLTKLWYAATCGALVTALTLLAAKYIRPLRRVLWAKTKAKPGGARAADQREVADKYFV</sequence>
<organism evidence="2 3">
    <name type="scientific">Hyaloperonospora brassicae</name>
    <name type="common">Brassica downy mildew</name>
    <name type="synonym">Peronospora brassicae</name>
    <dbReference type="NCBI Taxonomy" id="162125"/>
    <lineage>
        <taxon>Eukaryota</taxon>
        <taxon>Sar</taxon>
        <taxon>Stramenopiles</taxon>
        <taxon>Oomycota</taxon>
        <taxon>Peronosporomycetes</taxon>
        <taxon>Peronosporales</taxon>
        <taxon>Peronosporaceae</taxon>
        <taxon>Hyaloperonospora</taxon>
    </lineage>
</organism>
<keyword evidence="1" id="KW-1133">Transmembrane helix</keyword>
<evidence type="ECO:0000313" key="3">
    <source>
        <dbReference type="Proteomes" id="UP001162031"/>
    </source>
</evidence>